<evidence type="ECO:0000313" key="3">
    <source>
        <dbReference type="Proteomes" id="UP000001021"/>
    </source>
</evidence>
<dbReference type="EMBL" id="CR925678">
    <property type="protein sequence ID" value="CAI27420.1"/>
    <property type="molecule type" value="Genomic_DNA"/>
</dbReference>
<evidence type="ECO:0000313" key="2">
    <source>
        <dbReference type="EMBL" id="CAI27420.1"/>
    </source>
</evidence>
<dbReference type="InterPro" id="IPR002566">
    <property type="entry name" value="Msp4_OMP-like"/>
</dbReference>
<evidence type="ECO:0000259" key="1">
    <source>
        <dbReference type="Pfam" id="PF01617"/>
    </source>
</evidence>
<dbReference type="Proteomes" id="UP000001021">
    <property type="component" value="Chromosome"/>
</dbReference>
<organism evidence="2 3">
    <name type="scientific">Ehrlichia ruminantium (strain Welgevonden)</name>
    <dbReference type="NCBI Taxonomy" id="254945"/>
    <lineage>
        <taxon>Bacteria</taxon>
        <taxon>Pseudomonadati</taxon>
        <taxon>Pseudomonadota</taxon>
        <taxon>Alphaproteobacteria</taxon>
        <taxon>Rickettsiales</taxon>
        <taxon>Anaplasmataceae</taxon>
        <taxon>Ehrlichia</taxon>
    </lineage>
</organism>
<dbReference type="RefSeq" id="WP_011155553.1">
    <property type="nucleotide sequence ID" value="NC_005295.2"/>
</dbReference>
<sequence>MDKEMNYKEFVLGVTLSALLFSLLPERAISDMDVSENRSRFYAGVQYRTGIPNFDNFSASETIPGLTKGVYGLDLDLSKSDITKRANFTRLYNPTYSTSSTGIGGMFGYYFDNIRMEFETSYSSFGIERQWYPEGSQSHKFCAVSRQDNAAPNTDSSNNNDFVVLENNGVKIRTLHVNFCYDVAHGNIPLAPYVCAGIGGDYVKFIGVSLPKFSYQLKFGVNYPLSIRTMLFGGGYYHKVMGSKYDRVKVVYHPVQLNTVPKMTFVSANLDIDYFGCEVGIRFFL</sequence>
<dbReference type="KEGG" id="eru:Erum8750"/>
<dbReference type="KEGG" id="erw:ERWE_CDS_09260"/>
<dbReference type="SUPFAM" id="SSF56925">
    <property type="entry name" value="OMPA-like"/>
    <property type="match status" value="1"/>
</dbReference>
<keyword evidence="3" id="KW-1185">Reference proteome</keyword>
<dbReference type="InterPro" id="IPR011250">
    <property type="entry name" value="OMP/PagP_B-barrel"/>
</dbReference>
<gene>
    <name evidence="2" type="ordered locus">ERWE_CDS_09260</name>
</gene>
<dbReference type="Gene3D" id="2.40.160.20">
    <property type="match status" value="1"/>
</dbReference>
<accession>A0A0H3M728</accession>
<dbReference type="eggNOG" id="COG3637">
    <property type="taxonomic scope" value="Bacteria"/>
</dbReference>
<dbReference type="Pfam" id="PF01617">
    <property type="entry name" value="Surface_Ag_2"/>
    <property type="match status" value="1"/>
</dbReference>
<feature type="domain" description="Msp4/OMP-like" evidence="1">
    <location>
        <begin position="38"/>
        <end position="284"/>
    </location>
</feature>
<reference evidence="2 3" key="1">
    <citation type="journal article" date="2006" name="J. Bacteriol.">
        <title>Comparative genomic analysis of three strains of Ehrlichia ruminantium reveals an active process of genome size plasticity.</title>
        <authorList>
            <person name="Frutos R."/>
            <person name="Viari A."/>
            <person name="Ferraz C."/>
            <person name="Morgat A."/>
            <person name="Eychenie S."/>
            <person name="Kandassami Y."/>
            <person name="Chantal I."/>
            <person name="Bensaid A."/>
            <person name="Coissac E."/>
            <person name="Vachiery N."/>
            <person name="Demaille J."/>
            <person name="Martinez D."/>
        </authorList>
    </citation>
    <scope>NUCLEOTIDE SEQUENCE [LARGE SCALE GENOMIC DNA]</scope>
    <source>
        <strain evidence="2 3">Welgevonden</strain>
    </source>
</reference>
<dbReference type="AlphaFoldDB" id="A0A0H3M728"/>
<proteinExistence type="predicted"/>
<protein>
    <submittedName>
        <fullName evidence="2">Map1-related protein</fullName>
    </submittedName>
</protein>
<dbReference type="HOGENOM" id="CLU_078984_0_0_5"/>
<name>A0A0H3M728_EHRRW</name>
<dbReference type="GeneID" id="33057957"/>